<accession>A0A511D520</accession>
<proteinExistence type="predicted"/>
<feature type="domain" description="S-Me-THD N-terminal" evidence="1">
    <location>
        <begin position="8"/>
        <end position="163"/>
    </location>
</feature>
<dbReference type="Pfam" id="PF06032">
    <property type="entry name" value="S-Me-THD_N"/>
    <property type="match status" value="1"/>
</dbReference>
<evidence type="ECO:0000313" key="4">
    <source>
        <dbReference type="Proteomes" id="UP000321328"/>
    </source>
</evidence>
<dbReference type="RefSeq" id="WP_028930752.1">
    <property type="nucleotide sequence ID" value="NZ_AUII01000014.1"/>
</dbReference>
<dbReference type="Gene3D" id="3.40.1610.10">
    <property type="entry name" value="CV3147-like domain"/>
    <property type="match status" value="1"/>
</dbReference>
<keyword evidence="4" id="KW-1185">Reference proteome</keyword>
<dbReference type="STRING" id="1123024.GCA_000423625_03113"/>
<evidence type="ECO:0008006" key="5">
    <source>
        <dbReference type="Google" id="ProtNLM"/>
    </source>
</evidence>
<gene>
    <name evidence="3" type="ORF">PA7_35840</name>
</gene>
<dbReference type="InterPro" id="IPR048350">
    <property type="entry name" value="S-Me-THD-like_C"/>
</dbReference>
<feature type="domain" description="S-Me-THD-like C-terminal" evidence="2">
    <location>
        <begin position="167"/>
        <end position="359"/>
    </location>
</feature>
<evidence type="ECO:0000313" key="3">
    <source>
        <dbReference type="EMBL" id="GEL19747.1"/>
    </source>
</evidence>
<dbReference type="SUPFAM" id="SSF160991">
    <property type="entry name" value="CV3147-like"/>
    <property type="match status" value="1"/>
</dbReference>
<evidence type="ECO:0000259" key="2">
    <source>
        <dbReference type="Pfam" id="PF20906"/>
    </source>
</evidence>
<dbReference type="InterPro" id="IPR027479">
    <property type="entry name" value="S-Me-THD_N_sf"/>
</dbReference>
<dbReference type="InterPro" id="IPR010318">
    <property type="entry name" value="S-Me-THD_N"/>
</dbReference>
<organism evidence="3 4">
    <name type="scientific">Pseudonocardia asaccharolytica DSM 44247 = NBRC 16224</name>
    <dbReference type="NCBI Taxonomy" id="1123024"/>
    <lineage>
        <taxon>Bacteria</taxon>
        <taxon>Bacillati</taxon>
        <taxon>Actinomycetota</taxon>
        <taxon>Actinomycetes</taxon>
        <taxon>Pseudonocardiales</taxon>
        <taxon>Pseudonocardiaceae</taxon>
        <taxon>Pseudonocardia</taxon>
    </lineage>
</organism>
<protein>
    <recommendedName>
        <fullName evidence="5">DUF917 domain-containing protein</fullName>
    </recommendedName>
</protein>
<dbReference type="AlphaFoldDB" id="A0A511D520"/>
<comment type="caution">
    <text evidence="3">The sequence shown here is derived from an EMBL/GenBank/DDBJ whole genome shotgun (WGS) entry which is preliminary data.</text>
</comment>
<dbReference type="OrthoDB" id="3170437at2"/>
<dbReference type="InterPro" id="IPR024071">
    <property type="entry name" value="S-Me-THD_C_sf"/>
</dbReference>
<reference evidence="3 4" key="1">
    <citation type="submission" date="2019-07" db="EMBL/GenBank/DDBJ databases">
        <title>Whole genome shotgun sequence of Pseudonocardia asaccharolytica NBRC 16224.</title>
        <authorList>
            <person name="Hosoyama A."/>
            <person name="Uohara A."/>
            <person name="Ohji S."/>
            <person name="Ichikawa N."/>
        </authorList>
    </citation>
    <scope>NUCLEOTIDE SEQUENCE [LARGE SCALE GENOMIC DNA]</scope>
    <source>
        <strain evidence="3 4">NBRC 16224</strain>
    </source>
</reference>
<dbReference type="Pfam" id="PF20906">
    <property type="entry name" value="S-Me-THD_C"/>
    <property type="match status" value="1"/>
</dbReference>
<dbReference type="Gene3D" id="2.40.390.10">
    <property type="entry name" value="CV3147-like"/>
    <property type="match status" value="1"/>
</dbReference>
<dbReference type="Proteomes" id="UP000321328">
    <property type="component" value="Unassembled WGS sequence"/>
</dbReference>
<dbReference type="EMBL" id="BJVI01000045">
    <property type="protein sequence ID" value="GEL19747.1"/>
    <property type="molecule type" value="Genomic_DNA"/>
</dbReference>
<evidence type="ECO:0000259" key="1">
    <source>
        <dbReference type="Pfam" id="PF06032"/>
    </source>
</evidence>
<name>A0A511D520_9PSEU</name>
<sequence>MAFQLTVDDLPDLVRGAALLGTGGGGDPQIGRVLVAHALGERSITILSPEDLDDDALVIPTAMMGAPSVLLERLPRGTEPVDALRRLEAQIGRPASATMPIESGGINSTIPLLVAAQTGLPVVDADGMGRAFPELQMETFAIYGIDGSPLAIADERGYTAVVDTGADNRRMEAYARAVTVRMGGVGYIAEYAMSGADVKRTAIPGTLSLALRLGRTLREAREGHRDPIDALAEMLPDTLYRHGSRLFTGKVVDVDRRTEGGFTRGVARLAAFESDSSCEVEFQNEFLVARVDGQVRTVVPDLITALHLETGEPITAESLRYGQRVCVFAIATPEIMRTAAALEAFGPQAFGLAEEFVPVEHISAPLGGGA</sequence>